<gene>
    <name evidence="2" type="ORF">GDO81_020199</name>
</gene>
<sequence length="74" mass="8095">MAFCFILLAFSLPCASADFQHVCGKGRKNRVLALCTRATGLNLLYIFLRFPCVVMHRDSQGIICAAGMVANLQS</sequence>
<feature type="signal peptide" evidence="1">
    <location>
        <begin position="1"/>
        <end position="17"/>
    </location>
</feature>
<dbReference type="Proteomes" id="UP000824782">
    <property type="component" value="Unassembled WGS sequence"/>
</dbReference>
<evidence type="ECO:0000256" key="1">
    <source>
        <dbReference type="SAM" id="SignalP"/>
    </source>
</evidence>
<keyword evidence="1" id="KW-0732">Signal</keyword>
<evidence type="ECO:0000313" key="2">
    <source>
        <dbReference type="EMBL" id="KAG8539874.1"/>
    </source>
</evidence>
<feature type="chain" id="PRO_5043764770" description="Secreted protein" evidence="1">
    <location>
        <begin position="18"/>
        <end position="74"/>
    </location>
</feature>
<name>A0AAV6YR38_ENGPU</name>
<proteinExistence type="predicted"/>
<organism evidence="2 3">
    <name type="scientific">Engystomops pustulosus</name>
    <name type="common">Tungara frog</name>
    <name type="synonym">Physalaemus pustulosus</name>
    <dbReference type="NCBI Taxonomy" id="76066"/>
    <lineage>
        <taxon>Eukaryota</taxon>
        <taxon>Metazoa</taxon>
        <taxon>Chordata</taxon>
        <taxon>Craniata</taxon>
        <taxon>Vertebrata</taxon>
        <taxon>Euteleostomi</taxon>
        <taxon>Amphibia</taxon>
        <taxon>Batrachia</taxon>
        <taxon>Anura</taxon>
        <taxon>Neobatrachia</taxon>
        <taxon>Hyloidea</taxon>
        <taxon>Leptodactylidae</taxon>
        <taxon>Leiuperinae</taxon>
        <taxon>Engystomops</taxon>
    </lineage>
</organism>
<keyword evidence="3" id="KW-1185">Reference proteome</keyword>
<evidence type="ECO:0008006" key="4">
    <source>
        <dbReference type="Google" id="ProtNLM"/>
    </source>
</evidence>
<comment type="caution">
    <text evidence="2">The sequence shown here is derived from an EMBL/GenBank/DDBJ whole genome shotgun (WGS) entry which is preliminary data.</text>
</comment>
<evidence type="ECO:0000313" key="3">
    <source>
        <dbReference type="Proteomes" id="UP000824782"/>
    </source>
</evidence>
<dbReference type="AlphaFoldDB" id="A0AAV6YR38"/>
<reference evidence="2" key="1">
    <citation type="thesis" date="2020" institute="ProQuest LLC" country="789 East Eisenhower Parkway, Ann Arbor, MI, USA">
        <title>Comparative Genomics and Chromosome Evolution.</title>
        <authorList>
            <person name="Mudd A.B."/>
        </authorList>
    </citation>
    <scope>NUCLEOTIDE SEQUENCE</scope>
    <source>
        <strain evidence="2">237g6f4</strain>
        <tissue evidence="2">Blood</tissue>
    </source>
</reference>
<protein>
    <recommendedName>
        <fullName evidence="4">Secreted protein</fullName>
    </recommendedName>
</protein>
<dbReference type="EMBL" id="WNYA01012632">
    <property type="protein sequence ID" value="KAG8539874.1"/>
    <property type="molecule type" value="Genomic_DNA"/>
</dbReference>
<accession>A0AAV6YR38</accession>